<evidence type="ECO:0000313" key="1">
    <source>
        <dbReference type="EMBL" id="KAJ8647689.1"/>
    </source>
</evidence>
<keyword evidence="2" id="KW-1185">Reference proteome</keyword>
<gene>
    <name evidence="1" type="ORF">MRB53_000712</name>
</gene>
<name>A0ACC2MPT8_PERAE</name>
<dbReference type="Proteomes" id="UP001234297">
    <property type="component" value="Chromosome 1"/>
</dbReference>
<accession>A0ACC2MPT8</accession>
<proteinExistence type="predicted"/>
<protein>
    <submittedName>
        <fullName evidence="1">Uncharacterized protein</fullName>
    </submittedName>
</protein>
<reference evidence="1 2" key="1">
    <citation type="journal article" date="2022" name="Hortic Res">
        <title>A haplotype resolved chromosomal level avocado genome allows analysis of novel avocado genes.</title>
        <authorList>
            <person name="Nath O."/>
            <person name="Fletcher S.J."/>
            <person name="Hayward A."/>
            <person name="Shaw L.M."/>
            <person name="Masouleh A.K."/>
            <person name="Furtado A."/>
            <person name="Henry R.J."/>
            <person name="Mitter N."/>
        </authorList>
    </citation>
    <scope>NUCLEOTIDE SEQUENCE [LARGE SCALE GENOMIC DNA]</scope>
    <source>
        <strain evidence="2">cv. Hass</strain>
    </source>
</reference>
<organism evidence="1 2">
    <name type="scientific">Persea americana</name>
    <name type="common">Avocado</name>
    <dbReference type="NCBI Taxonomy" id="3435"/>
    <lineage>
        <taxon>Eukaryota</taxon>
        <taxon>Viridiplantae</taxon>
        <taxon>Streptophyta</taxon>
        <taxon>Embryophyta</taxon>
        <taxon>Tracheophyta</taxon>
        <taxon>Spermatophyta</taxon>
        <taxon>Magnoliopsida</taxon>
        <taxon>Magnoliidae</taxon>
        <taxon>Laurales</taxon>
        <taxon>Lauraceae</taxon>
        <taxon>Persea</taxon>
    </lineage>
</organism>
<dbReference type="EMBL" id="CM056809">
    <property type="protein sequence ID" value="KAJ8647689.1"/>
    <property type="molecule type" value="Genomic_DNA"/>
</dbReference>
<comment type="caution">
    <text evidence="1">The sequence shown here is derived from an EMBL/GenBank/DDBJ whole genome shotgun (WGS) entry which is preliminary data.</text>
</comment>
<evidence type="ECO:0000313" key="2">
    <source>
        <dbReference type="Proteomes" id="UP001234297"/>
    </source>
</evidence>
<sequence>MKNILIQQGIKVALLCKEKKPDKIDADEWEDIAERAMSSIEQYLSDEVMFNVMEEKYAKDLWEKLEKLHMGKNLTNKLHLKK</sequence>